<evidence type="ECO:0000313" key="11">
    <source>
        <dbReference type="EMBL" id="EZP68943.1"/>
    </source>
</evidence>
<keyword evidence="6" id="KW-0998">Cell outer membrane</keyword>
<evidence type="ECO:0000256" key="6">
    <source>
        <dbReference type="ARBA" id="ARBA00023237"/>
    </source>
</evidence>
<dbReference type="NCBIfam" id="TIGR01782">
    <property type="entry name" value="TonB-Xanth-Caul"/>
    <property type="match status" value="1"/>
</dbReference>
<evidence type="ECO:0000256" key="5">
    <source>
        <dbReference type="ARBA" id="ARBA00023136"/>
    </source>
</evidence>
<reference evidence="11 12" key="1">
    <citation type="submission" date="2014-03" db="EMBL/GenBank/DDBJ databases">
        <title>Whole genome sequence of Novosphingobium resinovorum KF1.</title>
        <authorList>
            <person name="Gan H.M."/>
            <person name="Gan H.Y."/>
            <person name="Chew T.H."/>
            <person name="Savka M.A."/>
        </authorList>
    </citation>
    <scope>NUCLEOTIDE SEQUENCE [LARGE SCALE GENOMIC DNA]</scope>
    <source>
        <strain evidence="11 12">KF1</strain>
    </source>
</reference>
<feature type="chain" id="PRO_5014496803" evidence="8">
    <location>
        <begin position="27"/>
        <end position="1012"/>
    </location>
</feature>
<keyword evidence="3" id="KW-0406">Ion transport</keyword>
<evidence type="ECO:0000256" key="4">
    <source>
        <dbReference type="ARBA" id="ARBA00023004"/>
    </source>
</evidence>
<dbReference type="RefSeq" id="WP_008829308.1">
    <property type="nucleotide sequence ID" value="NZ_CP017076.1"/>
</dbReference>
<evidence type="ECO:0000256" key="7">
    <source>
        <dbReference type="RuleBase" id="RU003357"/>
    </source>
</evidence>
<dbReference type="Pfam" id="PF07660">
    <property type="entry name" value="STN"/>
    <property type="match status" value="1"/>
</dbReference>
<proteinExistence type="inferred from homology"/>
<dbReference type="GO" id="GO:0009279">
    <property type="term" value="C:cell outer membrane"/>
    <property type="evidence" value="ECO:0007669"/>
    <property type="project" value="UniProtKB-SubCell"/>
</dbReference>
<dbReference type="InterPro" id="IPR037066">
    <property type="entry name" value="Plug_dom_sf"/>
</dbReference>
<dbReference type="eggNOG" id="COG4771">
    <property type="taxonomic scope" value="Bacteria"/>
</dbReference>
<dbReference type="Pfam" id="PF00593">
    <property type="entry name" value="TonB_dep_Rec_b-barrel"/>
    <property type="match status" value="1"/>
</dbReference>
<dbReference type="GO" id="GO:0006826">
    <property type="term" value="P:iron ion transport"/>
    <property type="evidence" value="ECO:0007669"/>
    <property type="project" value="UniProtKB-KW"/>
</dbReference>
<dbReference type="PANTHER" id="PTHR40980">
    <property type="entry name" value="PLUG DOMAIN-CONTAINING PROTEIN"/>
    <property type="match status" value="1"/>
</dbReference>
<dbReference type="EMBL" id="CP017076">
    <property type="protein sequence ID" value="AOR79130.1"/>
    <property type="molecule type" value="Genomic_DNA"/>
</dbReference>
<evidence type="ECO:0000256" key="3">
    <source>
        <dbReference type="ARBA" id="ARBA00022496"/>
    </source>
</evidence>
<dbReference type="Pfam" id="PF07715">
    <property type="entry name" value="Plug"/>
    <property type="match status" value="1"/>
</dbReference>
<dbReference type="InterPro" id="IPR000531">
    <property type="entry name" value="Beta-barrel_TonB"/>
</dbReference>
<dbReference type="SUPFAM" id="SSF56935">
    <property type="entry name" value="Porins"/>
    <property type="match status" value="1"/>
</dbReference>
<keyword evidence="7" id="KW-0798">TonB box</keyword>
<comment type="subcellular location">
    <subcellularLocation>
        <location evidence="1 7">Cell outer membrane</location>
    </subcellularLocation>
</comment>
<reference evidence="10" key="2">
    <citation type="submission" date="2016-08" db="EMBL/GenBank/DDBJ databases">
        <authorList>
            <person name="Seilhamer J.J."/>
        </authorList>
    </citation>
    <scope>NUCLEOTIDE SEQUENCE [LARGE SCALE GENOMIC DNA]</scope>
    <source>
        <strain evidence="10">SA1</strain>
        <plasmid evidence="10">pSA1</plasmid>
    </source>
</reference>
<keyword evidence="2" id="KW-0813">Transport</keyword>
<dbReference type="PANTHER" id="PTHR40980:SF3">
    <property type="entry name" value="TONB-DEPENDENT RECEPTOR-LIKE BETA-BARREL DOMAIN-CONTAINING PROTEIN"/>
    <property type="match status" value="1"/>
</dbReference>
<accession>A0A031J640</accession>
<protein>
    <submittedName>
        <fullName evidence="10 11">TonB-dependent receptor</fullName>
    </submittedName>
</protein>
<evidence type="ECO:0000313" key="10">
    <source>
        <dbReference type="EMBL" id="AOR79130.1"/>
    </source>
</evidence>
<dbReference type="InterPro" id="IPR036942">
    <property type="entry name" value="Beta-barrel_TonB_sf"/>
</dbReference>
<reference evidence="13" key="3">
    <citation type="journal article" date="2017" name="J. Biotechnol.">
        <title>Complete genome sequence of Novosphingobium resinovorum SA1, a versatile xenobiotic-degrading bacterium capable of utilizing sulfanilic acid.</title>
        <authorList>
            <person name="Hegedus B."/>
            <person name="Kos P.B."/>
            <person name="Balint B."/>
            <person name="Maroti G."/>
            <person name="Gan H.M."/>
            <person name="Perei K."/>
            <person name="Rakhely G."/>
        </authorList>
    </citation>
    <scope>NUCLEOTIDE SEQUENCE [LARGE SCALE GENOMIC DNA]</scope>
    <source>
        <strain evidence="13">SA1</strain>
    </source>
</reference>
<evidence type="ECO:0000313" key="12">
    <source>
        <dbReference type="Proteomes" id="UP000024329"/>
    </source>
</evidence>
<feature type="signal peptide" evidence="8">
    <location>
        <begin position="1"/>
        <end position="26"/>
    </location>
</feature>
<dbReference type="Gene3D" id="2.170.130.10">
    <property type="entry name" value="TonB-dependent receptor, plug domain"/>
    <property type="match status" value="1"/>
</dbReference>
<evidence type="ECO:0000256" key="2">
    <source>
        <dbReference type="ARBA" id="ARBA00022448"/>
    </source>
</evidence>
<keyword evidence="8" id="KW-0732">Signal</keyword>
<evidence type="ECO:0000259" key="9">
    <source>
        <dbReference type="SMART" id="SM00965"/>
    </source>
</evidence>
<name>A0A031J640_9SPHN</name>
<dbReference type="EMBL" id="JFYZ01000078">
    <property type="protein sequence ID" value="EZP68943.1"/>
    <property type="molecule type" value="Genomic_DNA"/>
</dbReference>
<keyword evidence="5 7" id="KW-0472">Membrane</keyword>
<keyword evidence="4" id="KW-0408">Iron</keyword>
<dbReference type="KEGG" id="nre:BES08_19790"/>
<dbReference type="InterPro" id="IPR012910">
    <property type="entry name" value="Plug_dom"/>
</dbReference>
<sequence>MNTSDIRSALFASSAIMCIVASPVQAAAQTRQFAIEAQPAETAISQLGRQGDIQIIAARRLTHAVRTNAVRGEMSVDDALNRLLAGTGLTARRTGPGSYAIVARATPPMSPRTLTQTSLTSAPSVQAPVAAAQAASPAAEAAAADEEPAANSEILVTGFRGSLAKAQDLKRRAVNLTESIMAEDMAKMPDLNLSESIQRLPGVAISREGGEGRNITLRGFSPDFTRTTLNGMEVPASSDGLDSGGFTINAGRAFDFHVFASELFNRIDVQKTQRASIEEGGIAGTVDLYSAKPFDFKGFHVVGSAQGGYNTMTRKVDPRATVMISDTFADDKIGVLFSAAYSKRTVYQEGFSSVRWTSPYVNGDSWADTNPTVTGTPEDCGAADRLDCLWAPRLPRADFFGNDQKRLGLTGSIQAKPIDGLTLSLDALYSQLDNDRYSYNSMEWLLTHGTPGNFVGQTPLSFTVAPDGKQLVAAAFDDVTSWYESRHQTSTSKFRQFVFSGDYEVTSNLKIDAMVGKARDTADRTELRFYARSVPHYYAYDYSGSKDVAKVDYGDYDPNDATNFINATTPANRLNNVVKDNFTAKTNATFTKGRFTAQAGFAYNRRLVRYSEAQGELPTFDPSSYMTAFPYSHFGSGVVSGGLPTFAVMDFDAIGSSGLFSGNYTTNVAAGWEVVEKTTGGYGEVTGEIDIGSMTLRLDGGARWVRTDVESSAVISGSPVDVKRHYDNFLPSFNAALNITPDLVARFAYARSMTRPGLASLNIAAPVFEYTTRTVSNLGNPALKPYLSNDFDLGFEWYFSKGGLFSVGVFKKNIISSLTTSVVQQSVPQEYWAAIYADPRYDASYQADPATAQYTFYSTVNSSDGNSVKGLEATLNVPFTFLPGALSYFGIASNYTHVSARDSTGLSPNSYNFTAYYDTGDLGLRLSINKRDDYLLSQPGGNGHVQERKYGPTQVDFSAYYNLTKQISVNLQGINITNERERIYGTGDGTQYLVREFSKTGAQWFVGARYQF</sequence>
<dbReference type="Proteomes" id="UP000024329">
    <property type="component" value="Unassembled WGS sequence"/>
</dbReference>
<dbReference type="AlphaFoldDB" id="A0A031J640"/>
<dbReference type="Gene3D" id="2.40.170.20">
    <property type="entry name" value="TonB-dependent receptor, beta-barrel domain"/>
    <property type="match status" value="1"/>
</dbReference>
<organism evidence="11 12">
    <name type="scientific">Novosphingobium resinovorum</name>
    <dbReference type="NCBI Taxonomy" id="158500"/>
    <lineage>
        <taxon>Bacteria</taxon>
        <taxon>Pseudomonadati</taxon>
        <taxon>Pseudomonadota</taxon>
        <taxon>Alphaproteobacteria</taxon>
        <taxon>Sphingomonadales</taxon>
        <taxon>Sphingomonadaceae</taxon>
        <taxon>Novosphingobium</taxon>
    </lineage>
</organism>
<evidence type="ECO:0000256" key="8">
    <source>
        <dbReference type="SAM" id="SignalP"/>
    </source>
</evidence>
<dbReference type="Proteomes" id="UP000094626">
    <property type="component" value="Plasmid pSA1"/>
</dbReference>
<dbReference type="SMART" id="SM00965">
    <property type="entry name" value="STN"/>
    <property type="match status" value="1"/>
</dbReference>
<comment type="similarity">
    <text evidence="7">Belongs to the TonB-dependent receptor family.</text>
</comment>
<gene>
    <name evidence="10" type="ORF">BES08_19790</name>
    <name evidence="11" type="ORF">BV97_05587</name>
</gene>
<keyword evidence="13" id="KW-1185">Reference proteome</keyword>
<feature type="domain" description="Secretin/TonB short N-terminal" evidence="9">
    <location>
        <begin position="53"/>
        <end position="104"/>
    </location>
</feature>
<dbReference type="InterPro" id="IPR011662">
    <property type="entry name" value="Secretin/TonB_short_N"/>
</dbReference>
<evidence type="ECO:0000256" key="1">
    <source>
        <dbReference type="ARBA" id="ARBA00004442"/>
    </source>
</evidence>
<dbReference type="OrthoDB" id="5476657at2"/>
<keyword evidence="3" id="KW-0410">Iron transport</keyword>
<dbReference type="eggNOG" id="COG1629">
    <property type="taxonomic scope" value="Bacteria"/>
</dbReference>
<dbReference type="CDD" id="cd01347">
    <property type="entry name" value="ligand_gated_channel"/>
    <property type="match status" value="1"/>
</dbReference>
<keyword evidence="10" id="KW-0614">Plasmid</keyword>
<evidence type="ECO:0000313" key="13">
    <source>
        <dbReference type="Proteomes" id="UP000094626"/>
    </source>
</evidence>
<dbReference type="InterPro" id="IPR010104">
    <property type="entry name" value="TonB_rcpt_bac"/>
</dbReference>
<dbReference type="PATRIC" id="fig|158500.4.peg.5667"/>
<dbReference type="Gene3D" id="3.55.50.30">
    <property type="match status" value="1"/>
</dbReference>
<geneLocation type="plasmid" evidence="10 13">
    <name>pSA1</name>
</geneLocation>
<keyword evidence="11" id="KW-0675">Receptor</keyword>